<dbReference type="OrthoDB" id="248489at2"/>
<evidence type="ECO:0000313" key="3">
    <source>
        <dbReference type="Proteomes" id="UP000031366"/>
    </source>
</evidence>
<accession>A0A0C1R4W7</accession>
<dbReference type="InterPro" id="IPR000182">
    <property type="entry name" value="GNAT_dom"/>
</dbReference>
<reference evidence="2 3" key="1">
    <citation type="journal article" date="2015" name="Infect. Genet. Evol.">
        <title>Genomic sequences of six botulinum neurotoxin-producing strains representing three clostridial species illustrate the mobility and diversity of botulinum neurotoxin genes.</title>
        <authorList>
            <person name="Smith T.J."/>
            <person name="Hill K.K."/>
            <person name="Xie G."/>
            <person name="Foley B.T."/>
            <person name="Williamson C.H."/>
            <person name="Foster J.T."/>
            <person name="Johnson S.L."/>
            <person name="Chertkov O."/>
            <person name="Teshima H."/>
            <person name="Gibbons H.S."/>
            <person name="Johnsky L.A."/>
            <person name="Karavis M.A."/>
            <person name="Smith L.A."/>
        </authorList>
    </citation>
    <scope>NUCLEOTIDE SEQUENCE [LARGE SCALE GENOMIC DNA]</scope>
    <source>
        <strain evidence="2 3">CDC 2741</strain>
    </source>
</reference>
<dbReference type="Gene3D" id="3.40.630.30">
    <property type="match status" value="1"/>
</dbReference>
<proteinExistence type="predicted"/>
<evidence type="ECO:0000313" key="2">
    <source>
        <dbReference type="EMBL" id="KIE45546.1"/>
    </source>
</evidence>
<dbReference type="InterPro" id="IPR016181">
    <property type="entry name" value="Acyl_CoA_acyltransferase"/>
</dbReference>
<feature type="domain" description="N-acetyltransferase" evidence="1">
    <location>
        <begin position="130"/>
        <end position="266"/>
    </location>
</feature>
<name>A0A0C1R4W7_9CLOT</name>
<dbReference type="Pfam" id="PF12746">
    <property type="entry name" value="GNAT_acetyltran"/>
    <property type="match status" value="1"/>
</dbReference>
<dbReference type="AlphaFoldDB" id="A0A0C1R4W7"/>
<gene>
    <name evidence="2" type="ORF">U732_2699</name>
</gene>
<dbReference type="InterPro" id="IPR027365">
    <property type="entry name" value="GNAT_acetyltra_YdfB-like"/>
</dbReference>
<comment type="caution">
    <text evidence="2">The sequence shown here is derived from an EMBL/GenBank/DDBJ whole genome shotgun (WGS) entry which is preliminary data.</text>
</comment>
<dbReference type="EMBL" id="AYSO01000019">
    <property type="protein sequence ID" value="KIE45546.1"/>
    <property type="molecule type" value="Genomic_DNA"/>
</dbReference>
<evidence type="ECO:0000259" key="1">
    <source>
        <dbReference type="PROSITE" id="PS51186"/>
    </source>
</evidence>
<keyword evidence="3" id="KW-1185">Reference proteome</keyword>
<dbReference type="PROSITE" id="PS51186">
    <property type="entry name" value="GNAT"/>
    <property type="match status" value="1"/>
</dbReference>
<organism evidence="2 3">
    <name type="scientific">Clostridium argentinense CDC 2741</name>
    <dbReference type="NCBI Taxonomy" id="1418104"/>
    <lineage>
        <taxon>Bacteria</taxon>
        <taxon>Bacillati</taxon>
        <taxon>Bacillota</taxon>
        <taxon>Clostridia</taxon>
        <taxon>Eubacteriales</taxon>
        <taxon>Clostridiaceae</taxon>
        <taxon>Clostridium</taxon>
    </lineage>
</organism>
<dbReference type="SUPFAM" id="SSF55729">
    <property type="entry name" value="Acyl-CoA N-acyltransferases (Nat)"/>
    <property type="match status" value="1"/>
</dbReference>
<keyword evidence="2" id="KW-0808">Transferase</keyword>
<protein>
    <submittedName>
        <fullName evidence="2">Acetyltransferase family protein</fullName>
    </submittedName>
</protein>
<sequence>MVRKLNESDNLIVMEFLKEEAEFNHYLISDIEEFGYDGGFQEVYGGFNNNKLNGILLKCFGFIMVYANNEFDVKAMTKIIESFGNFYMLVGKEEVVSKFEETGLPLEAPQKNYYSILRSINPKFKVNSNIVVKKVTVDDVDRIVELRDKIKEFKGGSKNFKEMLLKDFETKTARGYYAEIDGNMISYAQTSIENSFSAMIVNVMTEEKYRGYGYASACLNILCKELLKEGKTLCLYYENLKAGKIYKEIGFEEVGTWSMYKKIKDK</sequence>
<dbReference type="STRING" id="29341.RSJ17_20755"/>
<dbReference type="GO" id="GO:0016747">
    <property type="term" value="F:acyltransferase activity, transferring groups other than amino-acyl groups"/>
    <property type="evidence" value="ECO:0007669"/>
    <property type="project" value="InterPro"/>
</dbReference>
<dbReference type="RefSeq" id="WP_039635302.1">
    <property type="nucleotide sequence ID" value="NZ_AYSO01000019.1"/>
</dbReference>
<dbReference type="Proteomes" id="UP000031366">
    <property type="component" value="Unassembled WGS sequence"/>
</dbReference>